<feature type="non-terminal residue" evidence="2">
    <location>
        <position position="1"/>
    </location>
</feature>
<dbReference type="PANTHER" id="PTHR13016">
    <property type="entry name" value="AMMECR1 HOMOLOG"/>
    <property type="match status" value="1"/>
</dbReference>
<dbReference type="AlphaFoldDB" id="A0AAD5XIY4"/>
<dbReference type="Gene3D" id="3.30.1490.150">
    <property type="entry name" value="Hypothetical protein ph0010, domain 2"/>
    <property type="match status" value="1"/>
</dbReference>
<dbReference type="Pfam" id="PF01871">
    <property type="entry name" value="AMMECR1"/>
    <property type="match status" value="1"/>
</dbReference>
<dbReference type="PROSITE" id="PS51112">
    <property type="entry name" value="AMMECR1"/>
    <property type="match status" value="1"/>
</dbReference>
<organism evidence="2 3">
    <name type="scientific">Physocladia obscura</name>
    <dbReference type="NCBI Taxonomy" id="109957"/>
    <lineage>
        <taxon>Eukaryota</taxon>
        <taxon>Fungi</taxon>
        <taxon>Fungi incertae sedis</taxon>
        <taxon>Chytridiomycota</taxon>
        <taxon>Chytridiomycota incertae sedis</taxon>
        <taxon>Chytridiomycetes</taxon>
        <taxon>Chytridiales</taxon>
        <taxon>Chytriomycetaceae</taxon>
        <taxon>Physocladia</taxon>
    </lineage>
</organism>
<dbReference type="InterPro" id="IPR036071">
    <property type="entry name" value="AMMECR1_dom_sf"/>
</dbReference>
<gene>
    <name evidence="2" type="primary">AMMECR1L</name>
    <name evidence="2" type="ORF">HK100_006570</name>
</gene>
<evidence type="ECO:0000313" key="3">
    <source>
        <dbReference type="Proteomes" id="UP001211907"/>
    </source>
</evidence>
<evidence type="ECO:0000259" key="1">
    <source>
        <dbReference type="PROSITE" id="PS51112"/>
    </source>
</evidence>
<dbReference type="PANTHER" id="PTHR13016:SF0">
    <property type="entry name" value="AMME SYNDROME CANDIDATE GENE 1 PROTEIN"/>
    <property type="match status" value="1"/>
</dbReference>
<sequence>AFRDHRFNPIAAHELRNLSVGVSLLVQFEPARDYRDWTIGVHGIWIEFVLPNGRLETATYLPEVAAEQEWNHIGTIDSLLRKGGYSKKITEEFRLSIKVTRYQSVKHEISYAEYIKWHEQRQQ</sequence>
<evidence type="ECO:0000313" key="2">
    <source>
        <dbReference type="EMBL" id="KAJ3131254.1"/>
    </source>
</evidence>
<dbReference type="SUPFAM" id="SSF143447">
    <property type="entry name" value="AMMECR1-like"/>
    <property type="match status" value="1"/>
</dbReference>
<dbReference type="InterPro" id="IPR002733">
    <property type="entry name" value="AMMECR1_domain"/>
</dbReference>
<dbReference type="InterPro" id="IPR023473">
    <property type="entry name" value="AMMECR1"/>
</dbReference>
<dbReference type="Proteomes" id="UP001211907">
    <property type="component" value="Unassembled WGS sequence"/>
</dbReference>
<reference evidence="2" key="1">
    <citation type="submission" date="2020-05" db="EMBL/GenBank/DDBJ databases">
        <title>Phylogenomic resolution of chytrid fungi.</title>
        <authorList>
            <person name="Stajich J.E."/>
            <person name="Amses K."/>
            <person name="Simmons R."/>
            <person name="Seto K."/>
            <person name="Myers J."/>
            <person name="Bonds A."/>
            <person name="Quandt C.A."/>
            <person name="Barry K."/>
            <person name="Liu P."/>
            <person name="Grigoriev I."/>
            <person name="Longcore J.E."/>
            <person name="James T.Y."/>
        </authorList>
    </citation>
    <scope>NUCLEOTIDE SEQUENCE</scope>
    <source>
        <strain evidence="2">JEL0513</strain>
    </source>
</reference>
<feature type="domain" description="AMMECR1" evidence="1">
    <location>
        <begin position="1"/>
        <end position="118"/>
    </location>
</feature>
<proteinExistence type="predicted"/>
<dbReference type="EMBL" id="JADGJH010000305">
    <property type="protein sequence ID" value="KAJ3131254.1"/>
    <property type="molecule type" value="Genomic_DNA"/>
</dbReference>
<keyword evidence="3" id="KW-1185">Reference proteome</keyword>
<name>A0AAD5XIY4_9FUNG</name>
<comment type="caution">
    <text evidence="2">The sequence shown here is derived from an EMBL/GenBank/DDBJ whole genome shotgun (WGS) entry which is preliminary data.</text>
</comment>
<protein>
    <submittedName>
        <fullName evidence="2">AMME chromosomal region protein 1-like</fullName>
    </submittedName>
</protein>
<accession>A0AAD5XIY4</accession>